<evidence type="ECO:0000313" key="2">
    <source>
        <dbReference type="Proteomes" id="UP001062846"/>
    </source>
</evidence>
<keyword evidence="2" id="KW-1185">Reference proteome</keyword>
<evidence type="ECO:0000313" key="1">
    <source>
        <dbReference type="EMBL" id="KAI8568105.1"/>
    </source>
</evidence>
<organism evidence="1 2">
    <name type="scientific">Rhododendron molle</name>
    <name type="common">Chinese azalea</name>
    <name type="synonym">Azalea mollis</name>
    <dbReference type="NCBI Taxonomy" id="49168"/>
    <lineage>
        <taxon>Eukaryota</taxon>
        <taxon>Viridiplantae</taxon>
        <taxon>Streptophyta</taxon>
        <taxon>Embryophyta</taxon>
        <taxon>Tracheophyta</taxon>
        <taxon>Spermatophyta</taxon>
        <taxon>Magnoliopsida</taxon>
        <taxon>eudicotyledons</taxon>
        <taxon>Gunneridae</taxon>
        <taxon>Pentapetalae</taxon>
        <taxon>asterids</taxon>
        <taxon>Ericales</taxon>
        <taxon>Ericaceae</taxon>
        <taxon>Ericoideae</taxon>
        <taxon>Rhodoreae</taxon>
        <taxon>Rhododendron</taxon>
    </lineage>
</organism>
<comment type="caution">
    <text evidence="1">The sequence shown here is derived from an EMBL/GenBank/DDBJ whole genome shotgun (WGS) entry which is preliminary data.</text>
</comment>
<accession>A0ACC0PRI5</accession>
<dbReference type="EMBL" id="CM046389">
    <property type="protein sequence ID" value="KAI8568105.1"/>
    <property type="molecule type" value="Genomic_DNA"/>
</dbReference>
<protein>
    <submittedName>
        <fullName evidence="1">Uncharacterized protein</fullName>
    </submittedName>
</protein>
<reference evidence="1" key="1">
    <citation type="submission" date="2022-02" db="EMBL/GenBank/DDBJ databases">
        <title>Plant Genome Project.</title>
        <authorList>
            <person name="Zhang R.-G."/>
        </authorList>
    </citation>
    <scope>NUCLEOTIDE SEQUENCE</scope>
    <source>
        <strain evidence="1">AT1</strain>
    </source>
</reference>
<name>A0ACC0PRI5_RHOML</name>
<dbReference type="Proteomes" id="UP001062846">
    <property type="component" value="Chromosome 2"/>
</dbReference>
<proteinExistence type="predicted"/>
<sequence length="129" mass="14742">MGNCTCSQQERISNHQHAVNKLPVIYSTSKTHGNGNNWNIFSRNRPPIRPSQFLEEKKWPPRGFTHDHCYSRRVPSISTATGSEKRLKHKEWLPNLQKGLNQSVMGNNDREDKPCGKSMQEINTALSLS</sequence>
<gene>
    <name evidence="1" type="ORF">RHMOL_Rhmol02G0171200</name>
</gene>